<protein>
    <submittedName>
        <fullName evidence="2">Uncharacterized protein</fullName>
    </submittedName>
</protein>
<comment type="caution">
    <text evidence="2">The sequence shown here is derived from an EMBL/GenBank/DDBJ whole genome shotgun (WGS) entry which is preliminary data.</text>
</comment>
<dbReference type="AlphaFoldDB" id="A0A0F8ZE99"/>
<reference evidence="2" key="1">
    <citation type="journal article" date="2015" name="Nature">
        <title>Complex archaea that bridge the gap between prokaryotes and eukaryotes.</title>
        <authorList>
            <person name="Spang A."/>
            <person name="Saw J.H."/>
            <person name="Jorgensen S.L."/>
            <person name="Zaremba-Niedzwiedzka K."/>
            <person name="Martijn J."/>
            <person name="Lind A.E."/>
            <person name="van Eijk R."/>
            <person name="Schleper C."/>
            <person name="Guy L."/>
            <person name="Ettema T.J."/>
        </authorList>
    </citation>
    <scope>NUCLEOTIDE SEQUENCE</scope>
</reference>
<name>A0A0F8ZE99_9ZZZZ</name>
<evidence type="ECO:0000256" key="1">
    <source>
        <dbReference type="SAM" id="Phobius"/>
    </source>
</evidence>
<sequence length="218" mass="25005">MTADGKNHIRRTGVLPTLIITALLAATVYLLFVKTEKANTAEDMKQNERIAFNAIGLISKAQAQYIKRDHDNNGKLEYSRFIPHLWRTIGKNNEKIQLDLIDKKLAFAIEQNLASNGYYFEQKFTNILPETGERVDMDFEKEWGALMIPAAKDTGYLTFFTDQSGNIYACHSDRRRTVPNEPDTNDSWILVKDIQEVISLQQTISDKYESLIVTLTRR</sequence>
<gene>
    <name evidence="2" type="ORF">LCGC14_2705990</name>
</gene>
<keyword evidence="1" id="KW-1133">Transmembrane helix</keyword>
<feature type="transmembrane region" description="Helical" evidence="1">
    <location>
        <begin position="12"/>
        <end position="32"/>
    </location>
</feature>
<accession>A0A0F8ZE99</accession>
<dbReference type="EMBL" id="LAZR01048351">
    <property type="protein sequence ID" value="KKK92132.1"/>
    <property type="molecule type" value="Genomic_DNA"/>
</dbReference>
<keyword evidence="1" id="KW-0812">Transmembrane</keyword>
<keyword evidence="1" id="KW-0472">Membrane</keyword>
<evidence type="ECO:0000313" key="2">
    <source>
        <dbReference type="EMBL" id="KKK92132.1"/>
    </source>
</evidence>
<organism evidence="2">
    <name type="scientific">marine sediment metagenome</name>
    <dbReference type="NCBI Taxonomy" id="412755"/>
    <lineage>
        <taxon>unclassified sequences</taxon>
        <taxon>metagenomes</taxon>
        <taxon>ecological metagenomes</taxon>
    </lineage>
</organism>
<proteinExistence type="predicted"/>